<protein>
    <submittedName>
        <fullName evidence="1">Uncharacterized protein</fullName>
    </submittedName>
</protein>
<accession>D6YTZ9</accession>
<dbReference type="STRING" id="716544.wcw_0235"/>
<reference evidence="1 2" key="1">
    <citation type="journal article" date="2010" name="PLoS ONE">
        <title>The Waddlia genome: a window into chlamydial biology.</title>
        <authorList>
            <person name="Bertelli C."/>
            <person name="Collyn F."/>
            <person name="Croxatto A."/>
            <person name="Ruckert C."/>
            <person name="Polkinghorne A."/>
            <person name="Kebbi-Beghdadi C."/>
            <person name="Goesmann A."/>
            <person name="Vaughan L."/>
            <person name="Greub G."/>
        </authorList>
    </citation>
    <scope>NUCLEOTIDE SEQUENCE [LARGE SCALE GENOMIC DNA]</scope>
    <source>
        <strain evidence="2">ATCC VR-1470 / WSU 86-1044</strain>
    </source>
</reference>
<dbReference type="AlphaFoldDB" id="D6YTZ9"/>
<name>D6YTZ9_WADCW</name>
<organism evidence="1 2">
    <name type="scientific">Waddlia chondrophila (strain ATCC VR-1470 / WSU 86-1044)</name>
    <dbReference type="NCBI Taxonomy" id="716544"/>
    <lineage>
        <taxon>Bacteria</taxon>
        <taxon>Pseudomonadati</taxon>
        <taxon>Chlamydiota</taxon>
        <taxon>Chlamydiia</taxon>
        <taxon>Parachlamydiales</taxon>
        <taxon>Waddliaceae</taxon>
        <taxon>Waddlia</taxon>
    </lineage>
</organism>
<dbReference type="EMBL" id="CP001928">
    <property type="protein sequence ID" value="ADI37610.1"/>
    <property type="molecule type" value="Genomic_DNA"/>
</dbReference>
<dbReference type="Proteomes" id="UP000001505">
    <property type="component" value="Chromosome"/>
</dbReference>
<proteinExistence type="predicted"/>
<sequence length="30" mass="3660">MAKRYRWRRNLSKDDVQLSDVYQAILAIHL</sequence>
<dbReference type="HOGENOM" id="CLU_3406089_0_0_0"/>
<dbReference type="KEGG" id="wch:wcw_0235"/>
<evidence type="ECO:0000313" key="2">
    <source>
        <dbReference type="Proteomes" id="UP000001505"/>
    </source>
</evidence>
<keyword evidence="2" id="KW-1185">Reference proteome</keyword>
<gene>
    <name evidence="1" type="ordered locus">wcw_0235</name>
</gene>
<evidence type="ECO:0000313" key="1">
    <source>
        <dbReference type="EMBL" id="ADI37610.1"/>
    </source>
</evidence>